<accession>A0A127Z403</accession>
<dbReference type="OrthoDB" id="2162449at2759"/>
<feature type="compositionally biased region" description="Basic and acidic residues" evidence="1">
    <location>
        <begin position="443"/>
        <end position="455"/>
    </location>
</feature>
<feature type="region of interest" description="Disordered" evidence="1">
    <location>
        <begin position="165"/>
        <end position="192"/>
    </location>
</feature>
<dbReference type="EMBL" id="LK056678">
    <property type="protein sequence ID" value="CDR88412.1"/>
    <property type="molecule type" value="Genomic_DNA"/>
</dbReference>
<evidence type="ECO:0000256" key="1">
    <source>
        <dbReference type="SAM" id="MobiDB-lite"/>
    </source>
</evidence>
<feature type="compositionally biased region" description="Polar residues" evidence="1">
    <location>
        <begin position="545"/>
        <end position="555"/>
    </location>
</feature>
<organism evidence="2">
    <name type="scientific">Sporisorium scitamineum</name>
    <dbReference type="NCBI Taxonomy" id="49012"/>
    <lineage>
        <taxon>Eukaryota</taxon>
        <taxon>Fungi</taxon>
        <taxon>Dikarya</taxon>
        <taxon>Basidiomycota</taxon>
        <taxon>Ustilaginomycotina</taxon>
        <taxon>Ustilaginomycetes</taxon>
        <taxon>Ustilaginales</taxon>
        <taxon>Ustilaginaceae</taxon>
        <taxon>Sporisorium</taxon>
    </lineage>
</organism>
<feature type="region of interest" description="Disordered" evidence="1">
    <location>
        <begin position="255"/>
        <end position="277"/>
    </location>
</feature>
<proteinExistence type="predicted"/>
<evidence type="ECO:0000313" key="2">
    <source>
        <dbReference type="EMBL" id="CDR88412.1"/>
    </source>
</evidence>
<reference evidence="2" key="1">
    <citation type="submission" date="2014-06" db="EMBL/GenBank/DDBJ databases">
        <authorList>
            <person name="Ju J."/>
            <person name="Zhang J."/>
        </authorList>
    </citation>
    <scope>NUCLEOTIDE SEQUENCE</scope>
    <source>
        <strain evidence="2">SscI8</strain>
    </source>
</reference>
<name>A0A127Z403_9BASI</name>
<feature type="region of interest" description="Disordered" evidence="1">
    <location>
        <begin position="436"/>
        <end position="560"/>
    </location>
</feature>
<feature type="compositionally biased region" description="Polar residues" evidence="1">
    <location>
        <begin position="260"/>
        <end position="269"/>
    </location>
</feature>
<gene>
    <name evidence="2" type="ORF">SPSC_04239</name>
</gene>
<feature type="compositionally biased region" description="Low complexity" evidence="1">
    <location>
        <begin position="497"/>
        <end position="519"/>
    </location>
</feature>
<dbReference type="AlphaFoldDB" id="A0A127Z403"/>
<feature type="compositionally biased region" description="Pro residues" evidence="1">
    <location>
        <begin position="520"/>
        <end position="530"/>
    </location>
</feature>
<feature type="compositionally biased region" description="Low complexity" evidence="1">
    <location>
        <begin position="370"/>
        <end position="382"/>
    </location>
</feature>
<protein>
    <submittedName>
        <fullName evidence="2">Uncharacterized protein</fullName>
    </submittedName>
</protein>
<sequence length="572" mass="59413">MSSSTSLRDQQRVVVALLNRASTTHRLTILDQLVSDASSPFELIAERSLRLTLPKDDDLLRSLLSSEIETHGEAETLVRWALKFTATTSFFFVLQLKSAEEGPRSQNVGDLFMTDYAPQLWEKYGQDEIYVSPHHAAAEMQVELLFPDSAAEAPVDTLTLQTESVPAPEAPGMMHTVSSSSEGGGSGFSQASALSSASTAATSIVSPTRPQSRASLVHPTSSTAFKARAIPNTVKSRPSIEPRLSKAAALRMGVQLPDSPASSSQSRKTGPSKDAAAAANIGISSVTKRPVAPPVSLKAPSIAPRLNKAALARQGGSSEAGHAAVTRRPASAAGHVFPSTSGGTGQARPRKQVDFSTTPGHKRLSLVGQSSIASIAPPSIAPRQNRASMSRLQHHPNRGSAFVPTRSAAAAAAAAAPSPFRGAGTGHARALSVTSTPTAPAHMEGEGDRPRKPIDFAHTPGHKRASLPLTIPSLAAPSVAPRQNRASLARTRPHPPTTTTAVSPRSTTKPLPPSLNTAPSPAPPPPPPPSSSTTTTTSGGGGGKETTQAASNLTGVANHKRTSLLNFSTGFT</sequence>
<feature type="region of interest" description="Disordered" evidence="1">
    <location>
        <begin position="310"/>
        <end position="401"/>
    </location>
</feature>